<gene>
    <name evidence="6" type="ORF">KOW79_013166</name>
</gene>
<evidence type="ECO:0000256" key="4">
    <source>
        <dbReference type="ARBA" id="ARBA00022737"/>
    </source>
</evidence>
<evidence type="ECO:0000256" key="2">
    <source>
        <dbReference type="ARBA" id="ARBA00022490"/>
    </source>
</evidence>
<feature type="region of interest" description="Disordered" evidence="5">
    <location>
        <begin position="1"/>
        <end position="43"/>
    </location>
</feature>
<evidence type="ECO:0000313" key="7">
    <source>
        <dbReference type="Proteomes" id="UP000824219"/>
    </source>
</evidence>
<keyword evidence="3" id="KW-0853">WD repeat</keyword>
<proteinExistence type="predicted"/>
<feature type="region of interest" description="Disordered" evidence="5">
    <location>
        <begin position="139"/>
        <end position="165"/>
    </location>
</feature>
<dbReference type="InterPro" id="IPR015943">
    <property type="entry name" value="WD40/YVTN_repeat-like_dom_sf"/>
</dbReference>
<dbReference type="PANTHER" id="PTHR12442:SF5">
    <property type="entry name" value="DYNEIN AXONEMAL INTERMEDIATE CHAIN 3"/>
    <property type="match status" value="1"/>
</dbReference>
<evidence type="ECO:0000256" key="1">
    <source>
        <dbReference type="ARBA" id="ARBA00004496"/>
    </source>
</evidence>
<accession>A0A9D3SLD0</accession>
<dbReference type="Gene3D" id="2.130.10.10">
    <property type="entry name" value="YVTN repeat-like/Quinoprotein amine dehydrogenase"/>
    <property type="match status" value="2"/>
</dbReference>
<dbReference type="AlphaFoldDB" id="A0A9D3SLD0"/>
<keyword evidence="2" id="KW-0963">Cytoplasm</keyword>
<evidence type="ECO:0000256" key="3">
    <source>
        <dbReference type="ARBA" id="ARBA00022574"/>
    </source>
</evidence>
<reference evidence="6 7" key="1">
    <citation type="submission" date="2021-06" db="EMBL/GenBank/DDBJ databases">
        <title>Chromosome-level genome assembly of the red-tail catfish (Hemibagrus wyckioides).</title>
        <authorList>
            <person name="Shao F."/>
        </authorList>
    </citation>
    <scope>NUCLEOTIDE SEQUENCE [LARGE SCALE GENOMIC DNA]</scope>
    <source>
        <strain evidence="6">EC202008001</strain>
        <tissue evidence="6">Blood</tissue>
    </source>
</reference>
<dbReference type="PANTHER" id="PTHR12442">
    <property type="entry name" value="DYNEIN INTERMEDIATE CHAIN"/>
    <property type="match status" value="1"/>
</dbReference>
<protein>
    <recommendedName>
        <fullName evidence="8">WD repeat-containing protein 63</fullName>
    </recommendedName>
</protein>
<evidence type="ECO:0008006" key="8">
    <source>
        <dbReference type="Google" id="ProtNLM"/>
    </source>
</evidence>
<dbReference type="GO" id="GO:0036156">
    <property type="term" value="C:inner dynein arm"/>
    <property type="evidence" value="ECO:0007669"/>
    <property type="project" value="TreeGrafter"/>
</dbReference>
<feature type="compositionally biased region" description="Basic and acidic residues" evidence="5">
    <location>
        <begin position="12"/>
        <end position="35"/>
    </location>
</feature>
<dbReference type="InterPro" id="IPR050687">
    <property type="entry name" value="Dynein_IC"/>
</dbReference>
<dbReference type="EMBL" id="JAHKSW010000015">
    <property type="protein sequence ID" value="KAG7323464.1"/>
    <property type="molecule type" value="Genomic_DNA"/>
</dbReference>
<dbReference type="GO" id="GO:0060294">
    <property type="term" value="P:cilium movement involved in cell motility"/>
    <property type="evidence" value="ECO:0007669"/>
    <property type="project" value="TreeGrafter"/>
</dbReference>
<dbReference type="GO" id="GO:0045503">
    <property type="term" value="F:dynein light chain binding"/>
    <property type="evidence" value="ECO:0007669"/>
    <property type="project" value="TreeGrafter"/>
</dbReference>
<dbReference type="InterPro" id="IPR036322">
    <property type="entry name" value="WD40_repeat_dom_sf"/>
</dbReference>
<comment type="caution">
    <text evidence="6">The sequence shown here is derived from an EMBL/GenBank/DDBJ whole genome shotgun (WGS) entry which is preliminary data.</text>
</comment>
<dbReference type="SUPFAM" id="SSF50978">
    <property type="entry name" value="WD40 repeat-like"/>
    <property type="match status" value="1"/>
</dbReference>
<feature type="compositionally biased region" description="Basic residues" evidence="5">
    <location>
        <begin position="1"/>
        <end position="11"/>
    </location>
</feature>
<evidence type="ECO:0000313" key="6">
    <source>
        <dbReference type="EMBL" id="KAG7323464.1"/>
    </source>
</evidence>
<dbReference type="OrthoDB" id="6619788at2759"/>
<dbReference type="SMART" id="SM00320">
    <property type="entry name" value="WD40"/>
    <property type="match status" value="3"/>
</dbReference>
<dbReference type="GO" id="GO:0045504">
    <property type="term" value="F:dynein heavy chain binding"/>
    <property type="evidence" value="ECO:0007669"/>
    <property type="project" value="TreeGrafter"/>
</dbReference>
<feature type="compositionally biased region" description="Acidic residues" evidence="5">
    <location>
        <begin position="143"/>
        <end position="155"/>
    </location>
</feature>
<dbReference type="InterPro" id="IPR001680">
    <property type="entry name" value="WD40_rpt"/>
</dbReference>
<evidence type="ECO:0000256" key="5">
    <source>
        <dbReference type="SAM" id="MobiDB-lite"/>
    </source>
</evidence>
<name>A0A9D3SLD0_9TELE</name>
<comment type="subcellular location">
    <subcellularLocation>
        <location evidence="1">Cytoplasm</location>
    </subcellularLocation>
</comment>
<keyword evidence="7" id="KW-1185">Reference proteome</keyword>
<sequence length="873" mass="100583">MSAKKPKSRVSKGKETALEKKNDLSPSPKEKKESSAPETNTGHPDYICPLVLTSATQELFSCRADNDVTCENPYKLLRKDDIIQDMRNRAAVSDFSPVKKAVLDYPEDEMLLVFDWDFTYGQRFYLVLTLEAKQSLLTPPAVTEEEEDEGGEEMEKEQRSPVPRRWVSLGSEKEIEEESVKDTRARFHFKVRRLGRKTGAPVHFSDFSSYTEWKSYPDESFSIRKLEQNRGVQAIANTKTSSSQTTWKHRKNMWTQYEPQELIEEEKEKILQSKNLQNFLRSSIGRIEQALQQNLLMDVFVNELAALGDKAVCKENDDIQLKLYQTFTELRYSKDKVISYINWHPTINGVIAVSVTWKLSFEERIDNSTELLLNPTMIIFWSISDPVHPLLLLECPDDVLSFQFCPSDTNIIVGGCMNGQVVLWDISGHADRLQRNRGGVRSKMTNTMQDFKDKQHSDTPVVRYCAMSGFEGGHRGPVTDVQWLPDSFEVSSLGIPLENKNQISVQIVTCSPDGFVMFWDLRNLHVAAPSLTDKKHKAEEKPLHIPYRIPNTFKHLNLSWKPLFRVTLPKIDSAGKCSPLKISLRDSVCYSTAVDRLEVPSFSALHVPSAKHLHHLDNISTKFYVGTQDGELVYTDWKLEKDNETGQLSSPKPIHFFRVHHYLVNTVLRSPFFKDVILVVGGWTFSIWREGVVNGPLLHSPNSSSLCTTGFWSLTRPAVFFIGKEDGNLEVWNLLEKTHEPVLNQKITMDTISCIKPWIISSKQHYLAVSDHLGTLHVLEIPLRLQNPAPNEERDMSIYLQREVEFLIYYEKILEVREREERVKEEDKNRMRNVLMDDDEMEQLLQKEVQKDFEEYFILEKALRKKMGLEDKD</sequence>
<organism evidence="6 7">
    <name type="scientific">Hemibagrus wyckioides</name>
    <dbReference type="NCBI Taxonomy" id="337641"/>
    <lineage>
        <taxon>Eukaryota</taxon>
        <taxon>Metazoa</taxon>
        <taxon>Chordata</taxon>
        <taxon>Craniata</taxon>
        <taxon>Vertebrata</taxon>
        <taxon>Euteleostomi</taxon>
        <taxon>Actinopterygii</taxon>
        <taxon>Neopterygii</taxon>
        <taxon>Teleostei</taxon>
        <taxon>Ostariophysi</taxon>
        <taxon>Siluriformes</taxon>
        <taxon>Bagridae</taxon>
        <taxon>Hemibagrus</taxon>
    </lineage>
</organism>
<dbReference type="GO" id="GO:0036159">
    <property type="term" value="P:inner dynein arm assembly"/>
    <property type="evidence" value="ECO:0007669"/>
    <property type="project" value="TreeGrafter"/>
</dbReference>
<dbReference type="Proteomes" id="UP000824219">
    <property type="component" value="Linkage Group LG15"/>
</dbReference>
<keyword evidence="4" id="KW-0677">Repeat</keyword>